<sequence length="215" mass="23831">MRTPSFLKCLSFGDAQKSGLDYAFEYICMRNVSDFGHCSNTLWFAFPTLPSALSYTFTTPLYHATRPTIPRVQKRFTLPPQLFSKATEKRCDTKVFENMDNVTSHSHSRLPYLHLISPTPSPAFPPCNSLLSPHALLVPASSMTACSGIYERVDDPESMAACVDEPLQEMDGDGLILLMVMRVEEQEVVVMVVVVVEVEFDGWIRQGTEGGDGGG</sequence>
<dbReference type="Proteomes" id="UP000324222">
    <property type="component" value="Unassembled WGS sequence"/>
</dbReference>
<accession>A0A5B7HK73</accession>
<dbReference type="EMBL" id="VSRR010035497">
    <property type="protein sequence ID" value="MPC72830.1"/>
    <property type="molecule type" value="Genomic_DNA"/>
</dbReference>
<dbReference type="AlphaFoldDB" id="A0A5B7HK73"/>
<reference evidence="1 2" key="1">
    <citation type="submission" date="2019-05" db="EMBL/GenBank/DDBJ databases">
        <title>Another draft genome of Portunus trituberculatus and its Hox gene families provides insights of decapod evolution.</title>
        <authorList>
            <person name="Jeong J.-H."/>
            <person name="Song I."/>
            <person name="Kim S."/>
            <person name="Choi T."/>
            <person name="Kim D."/>
            <person name="Ryu S."/>
            <person name="Kim W."/>
        </authorList>
    </citation>
    <scope>NUCLEOTIDE SEQUENCE [LARGE SCALE GENOMIC DNA]</scope>
    <source>
        <tissue evidence="1">Muscle</tissue>
    </source>
</reference>
<gene>
    <name evidence="1" type="ORF">E2C01_067144</name>
</gene>
<evidence type="ECO:0000313" key="2">
    <source>
        <dbReference type="Proteomes" id="UP000324222"/>
    </source>
</evidence>
<name>A0A5B7HK73_PORTR</name>
<proteinExistence type="predicted"/>
<protein>
    <submittedName>
        <fullName evidence="1">Uncharacterized protein</fullName>
    </submittedName>
</protein>
<keyword evidence="2" id="KW-1185">Reference proteome</keyword>
<organism evidence="1 2">
    <name type="scientific">Portunus trituberculatus</name>
    <name type="common">Swimming crab</name>
    <name type="synonym">Neptunus trituberculatus</name>
    <dbReference type="NCBI Taxonomy" id="210409"/>
    <lineage>
        <taxon>Eukaryota</taxon>
        <taxon>Metazoa</taxon>
        <taxon>Ecdysozoa</taxon>
        <taxon>Arthropoda</taxon>
        <taxon>Crustacea</taxon>
        <taxon>Multicrustacea</taxon>
        <taxon>Malacostraca</taxon>
        <taxon>Eumalacostraca</taxon>
        <taxon>Eucarida</taxon>
        <taxon>Decapoda</taxon>
        <taxon>Pleocyemata</taxon>
        <taxon>Brachyura</taxon>
        <taxon>Eubrachyura</taxon>
        <taxon>Portunoidea</taxon>
        <taxon>Portunidae</taxon>
        <taxon>Portuninae</taxon>
        <taxon>Portunus</taxon>
    </lineage>
</organism>
<comment type="caution">
    <text evidence="1">The sequence shown here is derived from an EMBL/GenBank/DDBJ whole genome shotgun (WGS) entry which is preliminary data.</text>
</comment>
<evidence type="ECO:0000313" key="1">
    <source>
        <dbReference type="EMBL" id="MPC72830.1"/>
    </source>
</evidence>